<proteinExistence type="predicted"/>
<evidence type="ECO:0000259" key="3">
    <source>
        <dbReference type="Pfam" id="PF01370"/>
    </source>
</evidence>
<evidence type="ECO:0000313" key="4">
    <source>
        <dbReference type="EMBL" id="CAB4133225.1"/>
    </source>
</evidence>
<keyword evidence="1" id="KW-0521">NADP</keyword>
<dbReference type="Gene3D" id="3.90.25.10">
    <property type="entry name" value="UDP-galactose 4-epimerase, domain 1"/>
    <property type="match status" value="1"/>
</dbReference>
<dbReference type="Gene3D" id="3.40.50.720">
    <property type="entry name" value="NAD(P)-binding Rossmann-like Domain"/>
    <property type="match status" value="1"/>
</dbReference>
<evidence type="ECO:0000256" key="2">
    <source>
        <dbReference type="ARBA" id="ARBA00023277"/>
    </source>
</evidence>
<reference evidence="4" key="1">
    <citation type="submission" date="2020-04" db="EMBL/GenBank/DDBJ databases">
        <authorList>
            <person name="Chiriac C."/>
            <person name="Salcher M."/>
            <person name="Ghai R."/>
            <person name="Kavagutti S V."/>
        </authorList>
    </citation>
    <scope>NUCLEOTIDE SEQUENCE</scope>
</reference>
<dbReference type="InterPro" id="IPR036291">
    <property type="entry name" value="NAD(P)-bd_dom_sf"/>
</dbReference>
<dbReference type="EMBL" id="LR796274">
    <property type="protein sequence ID" value="CAB4133225.1"/>
    <property type="molecule type" value="Genomic_DNA"/>
</dbReference>
<gene>
    <name evidence="4" type="ORF">UFOVP257_85</name>
</gene>
<evidence type="ECO:0000256" key="1">
    <source>
        <dbReference type="ARBA" id="ARBA00022857"/>
    </source>
</evidence>
<dbReference type="PANTHER" id="PTHR43103">
    <property type="entry name" value="NUCLEOSIDE-DIPHOSPHATE-SUGAR EPIMERASE"/>
    <property type="match status" value="1"/>
</dbReference>
<dbReference type="SUPFAM" id="SSF51735">
    <property type="entry name" value="NAD(P)-binding Rossmann-fold domains"/>
    <property type="match status" value="1"/>
</dbReference>
<accession>A0A6J5LGH9</accession>
<dbReference type="Pfam" id="PF01370">
    <property type="entry name" value="Epimerase"/>
    <property type="match status" value="1"/>
</dbReference>
<keyword evidence="2" id="KW-0119">Carbohydrate metabolism</keyword>
<dbReference type="InterPro" id="IPR001509">
    <property type="entry name" value="Epimerase_deHydtase"/>
</dbReference>
<organism evidence="4">
    <name type="scientific">uncultured Caudovirales phage</name>
    <dbReference type="NCBI Taxonomy" id="2100421"/>
    <lineage>
        <taxon>Viruses</taxon>
        <taxon>Duplodnaviria</taxon>
        <taxon>Heunggongvirae</taxon>
        <taxon>Uroviricota</taxon>
        <taxon>Caudoviricetes</taxon>
        <taxon>Peduoviridae</taxon>
        <taxon>Maltschvirus</taxon>
        <taxon>Maltschvirus maltsch</taxon>
    </lineage>
</organism>
<name>A0A6J5LGH9_9CAUD</name>
<sequence>MKILITGNKGFIGSHFEKFWRDVSQDRNEIITYEWDENLMPRIEGLDWVFHFGAISATTERDVAKVMKQNVDFSVWLYEECRKYDVDMQWASSASVYGSSTDFRESSPVDPRSPYSWSKYLFEHYVEKHPTHRKCQGFRYFNVYGPEGEEHKGTQASPFCQFKRQAETMGIIKVFEGSENLLRDFVHVDELIKVQYQFMSQDVKENGIWNIGTGTTMSFMDVAKKYADQYGALIQEIPMPENLKASYQYYTCADLTKLRQTIKI</sequence>
<feature type="domain" description="NAD-dependent epimerase/dehydratase" evidence="3">
    <location>
        <begin position="3"/>
        <end position="212"/>
    </location>
</feature>
<protein>
    <submittedName>
        <fullName evidence="4">WcaG Nucleoside-diphosphate-sugar epimerases</fullName>
    </submittedName>
</protein>
<dbReference type="PANTHER" id="PTHR43103:SF3">
    <property type="entry name" value="ADP-L-GLYCERO-D-MANNO-HEPTOSE-6-EPIMERASE"/>
    <property type="match status" value="1"/>
</dbReference>